<reference evidence="2 3" key="1">
    <citation type="submission" date="2010-08" db="EMBL/GenBank/DDBJ databases">
        <title>The draft genome of Desulfovibrio fructosovorans JJ.</title>
        <authorList>
            <consortium name="US DOE Joint Genome Institute (JGI-PGF)"/>
            <person name="Lucas S."/>
            <person name="Copeland A."/>
            <person name="Lapidus A."/>
            <person name="Cheng J.-F."/>
            <person name="Bruce D."/>
            <person name="Goodwin L."/>
            <person name="Pitluck S."/>
            <person name="Land M.L."/>
            <person name="Hauser L."/>
            <person name="Chang Y.-J."/>
            <person name="Jeffries C."/>
            <person name="Wall J.D."/>
            <person name="Stahl D.A."/>
            <person name="Arkin A.P."/>
            <person name="Dehal P."/>
            <person name="Stolyar S.M."/>
            <person name="Hazen T.C."/>
            <person name="Woyke T.J."/>
        </authorList>
    </citation>
    <scope>NUCLEOTIDE SEQUENCE [LARGE SCALE GENOMIC DNA]</scope>
    <source>
        <strain evidence="2 3">JJ</strain>
    </source>
</reference>
<gene>
    <name evidence="2" type="ORF">DesfrDRAFT_2991</name>
</gene>
<organism evidence="2 3">
    <name type="scientific">Solidesulfovibrio fructosivorans JJ]</name>
    <dbReference type="NCBI Taxonomy" id="596151"/>
    <lineage>
        <taxon>Bacteria</taxon>
        <taxon>Pseudomonadati</taxon>
        <taxon>Thermodesulfobacteriota</taxon>
        <taxon>Desulfovibrionia</taxon>
        <taxon>Desulfovibrionales</taxon>
        <taxon>Desulfovibrionaceae</taxon>
        <taxon>Solidesulfovibrio</taxon>
    </lineage>
</organism>
<feature type="signal peptide" evidence="1">
    <location>
        <begin position="1"/>
        <end position="23"/>
    </location>
</feature>
<dbReference type="eggNOG" id="ENOG5030Z6R">
    <property type="taxonomic scope" value="Bacteria"/>
</dbReference>
<keyword evidence="3" id="KW-1185">Reference proteome</keyword>
<accession>E1JZE1</accession>
<dbReference type="AlphaFoldDB" id="E1JZE1"/>
<name>E1JZE1_SOLFR</name>
<evidence type="ECO:0000313" key="2">
    <source>
        <dbReference type="EMBL" id="EFL50301.1"/>
    </source>
</evidence>
<sequence precursor="true">MRRILCVLSLTCALMFLPTLAGAQFGLLKQGIDAVTGGKTPAGSQAGSSAAPASGGAGVLASDTTYKNPARNFSFTIPAGWKLENGDPASESVLFMKPGTTWSFQFHLEQLVPSFPRKASVAASLKQAKEMVQIKKYLEARRRDDGDAKRKCGVIGWEIVEAPQKNGYQRIIWQAYDGENFYMNFMAASENGQFEAARDTLRRIMDSIRFCR</sequence>
<dbReference type="EMBL" id="AECZ01000022">
    <property type="protein sequence ID" value="EFL50301.1"/>
    <property type="molecule type" value="Genomic_DNA"/>
</dbReference>
<dbReference type="RefSeq" id="WP_005995197.1">
    <property type="nucleotide sequence ID" value="NZ_AECZ01000022.1"/>
</dbReference>
<comment type="caution">
    <text evidence="2">The sequence shown here is derived from an EMBL/GenBank/DDBJ whole genome shotgun (WGS) entry which is preliminary data.</text>
</comment>
<feature type="chain" id="PRO_5003148308" evidence="1">
    <location>
        <begin position="24"/>
        <end position="212"/>
    </location>
</feature>
<evidence type="ECO:0000313" key="3">
    <source>
        <dbReference type="Proteomes" id="UP000006250"/>
    </source>
</evidence>
<evidence type="ECO:0000256" key="1">
    <source>
        <dbReference type="SAM" id="SignalP"/>
    </source>
</evidence>
<keyword evidence="1" id="KW-0732">Signal</keyword>
<dbReference type="STRING" id="596151.DesfrDRAFT_2991"/>
<protein>
    <submittedName>
        <fullName evidence="2">Uncharacterized protein</fullName>
    </submittedName>
</protein>
<proteinExistence type="predicted"/>
<dbReference type="Proteomes" id="UP000006250">
    <property type="component" value="Unassembled WGS sequence"/>
</dbReference>
<dbReference type="OrthoDB" id="5454255at2"/>